<evidence type="ECO:0000256" key="3">
    <source>
        <dbReference type="ARBA" id="ARBA00022448"/>
    </source>
</evidence>
<evidence type="ECO:0000256" key="5">
    <source>
        <dbReference type="ARBA" id="ARBA00022840"/>
    </source>
</evidence>
<dbReference type="InterPro" id="IPR027417">
    <property type="entry name" value="P-loop_NTPase"/>
</dbReference>
<dbReference type="InterPro" id="IPR003593">
    <property type="entry name" value="AAA+_ATPase"/>
</dbReference>
<dbReference type="PANTHER" id="PTHR42711:SF5">
    <property type="entry name" value="ABC TRANSPORTER ATP-BINDING PROTEIN NATA"/>
    <property type="match status" value="1"/>
</dbReference>
<evidence type="ECO:0000313" key="9">
    <source>
        <dbReference type="Proteomes" id="UP001500393"/>
    </source>
</evidence>
<evidence type="ECO:0000256" key="4">
    <source>
        <dbReference type="ARBA" id="ARBA00022741"/>
    </source>
</evidence>
<evidence type="ECO:0000313" key="8">
    <source>
        <dbReference type="EMBL" id="GAA1580141.1"/>
    </source>
</evidence>
<sequence length="303" mass="33217">MASTSDADGPAIDLAGLTKTYGRGANSRPAVRPTTLSVPWGEVIGLLGPNGAGKTTIIKMICGLVTPTAGTIRLGGFDVAKQRSDAVRLIGAVLEGSRNVYWPLSAWENLLYFGRLKGLRSAEIRARAEQLLRDLDLWQRRHEPVGSYSRGMQQKVAVSAALITDPPILLLDEPTIGLDVESARTFKNWIAHLAQDEHKTIVLTTHQLPVAQELANRIAVIRNGEIIADLPTAELLARHAEDRYELELRLPGDKPDSLHDVLDRIRTSNATLLSVEKAQPTLEEVFLQLLHDDAETHSEKRAS</sequence>
<dbReference type="InterPro" id="IPR003439">
    <property type="entry name" value="ABC_transporter-like_ATP-bd"/>
</dbReference>
<evidence type="ECO:0000256" key="2">
    <source>
        <dbReference type="ARBA" id="ARBA00005417"/>
    </source>
</evidence>
<protein>
    <submittedName>
        <fullName evidence="8">Daunorubicin resistance protein DrrA family ABC transporter ATP-binding protein</fullName>
    </submittedName>
</protein>
<proteinExistence type="inferred from homology"/>
<dbReference type="RefSeq" id="WP_344215516.1">
    <property type="nucleotide sequence ID" value="NZ_BAAAOS010000020.1"/>
</dbReference>
<dbReference type="SMART" id="SM00382">
    <property type="entry name" value="AAA"/>
    <property type="match status" value="1"/>
</dbReference>
<comment type="subcellular location">
    <subcellularLocation>
        <location evidence="1">Cell membrane</location>
        <topology evidence="1">Peripheral membrane protein</topology>
    </subcellularLocation>
</comment>
<dbReference type="Pfam" id="PF00005">
    <property type="entry name" value="ABC_tran"/>
    <property type="match status" value="1"/>
</dbReference>
<accession>A0ABP4PLW1</accession>
<organism evidence="8 9">
    <name type="scientific">Kribbella sancticallisti</name>
    <dbReference type="NCBI Taxonomy" id="460087"/>
    <lineage>
        <taxon>Bacteria</taxon>
        <taxon>Bacillati</taxon>
        <taxon>Actinomycetota</taxon>
        <taxon>Actinomycetes</taxon>
        <taxon>Propionibacteriales</taxon>
        <taxon>Kribbellaceae</taxon>
        <taxon>Kribbella</taxon>
    </lineage>
</organism>
<dbReference type="InterPro" id="IPR050763">
    <property type="entry name" value="ABC_transporter_ATP-binding"/>
</dbReference>
<reference evidence="9" key="1">
    <citation type="journal article" date="2019" name="Int. J. Syst. Evol. Microbiol.">
        <title>The Global Catalogue of Microorganisms (GCM) 10K type strain sequencing project: providing services to taxonomists for standard genome sequencing and annotation.</title>
        <authorList>
            <consortium name="The Broad Institute Genomics Platform"/>
            <consortium name="The Broad Institute Genome Sequencing Center for Infectious Disease"/>
            <person name="Wu L."/>
            <person name="Ma J."/>
        </authorList>
    </citation>
    <scope>NUCLEOTIDE SEQUENCE [LARGE SCALE GENOMIC DNA]</scope>
    <source>
        <strain evidence="9">JCM 14969</strain>
    </source>
</reference>
<dbReference type="EMBL" id="BAAAOS010000020">
    <property type="protein sequence ID" value="GAA1580141.1"/>
    <property type="molecule type" value="Genomic_DNA"/>
</dbReference>
<dbReference type="Proteomes" id="UP001500393">
    <property type="component" value="Unassembled WGS sequence"/>
</dbReference>
<comment type="similarity">
    <text evidence="2">Belongs to the ABC transporter superfamily.</text>
</comment>
<keyword evidence="4" id="KW-0547">Nucleotide-binding</keyword>
<feature type="domain" description="ABC transporter" evidence="7">
    <location>
        <begin position="12"/>
        <end position="248"/>
    </location>
</feature>
<keyword evidence="6" id="KW-0046">Antibiotic resistance</keyword>
<dbReference type="SUPFAM" id="SSF52540">
    <property type="entry name" value="P-loop containing nucleoside triphosphate hydrolases"/>
    <property type="match status" value="1"/>
</dbReference>
<keyword evidence="9" id="KW-1185">Reference proteome</keyword>
<comment type="caution">
    <text evidence="8">The sequence shown here is derived from an EMBL/GenBank/DDBJ whole genome shotgun (WGS) entry which is preliminary data.</text>
</comment>
<evidence type="ECO:0000256" key="6">
    <source>
        <dbReference type="ARBA" id="ARBA00023251"/>
    </source>
</evidence>
<keyword evidence="3" id="KW-0813">Transport</keyword>
<evidence type="ECO:0000259" key="7">
    <source>
        <dbReference type="PROSITE" id="PS50893"/>
    </source>
</evidence>
<dbReference type="PROSITE" id="PS50893">
    <property type="entry name" value="ABC_TRANSPORTER_2"/>
    <property type="match status" value="1"/>
</dbReference>
<name>A0ABP4PLW1_9ACTN</name>
<dbReference type="GO" id="GO:0005524">
    <property type="term" value="F:ATP binding"/>
    <property type="evidence" value="ECO:0007669"/>
    <property type="project" value="UniProtKB-KW"/>
</dbReference>
<gene>
    <name evidence="8" type="ORF">GCM10009789_37400</name>
</gene>
<dbReference type="PANTHER" id="PTHR42711">
    <property type="entry name" value="ABC TRANSPORTER ATP-BINDING PROTEIN"/>
    <property type="match status" value="1"/>
</dbReference>
<dbReference type="Gene3D" id="3.40.50.300">
    <property type="entry name" value="P-loop containing nucleotide triphosphate hydrolases"/>
    <property type="match status" value="1"/>
</dbReference>
<evidence type="ECO:0000256" key="1">
    <source>
        <dbReference type="ARBA" id="ARBA00004202"/>
    </source>
</evidence>
<keyword evidence="5 8" id="KW-0067">ATP-binding</keyword>